<keyword evidence="17" id="KW-1185">Reference proteome</keyword>
<dbReference type="InterPro" id="IPR001589">
    <property type="entry name" value="Actinin_actin-bd_CS"/>
</dbReference>
<evidence type="ECO:0000256" key="3">
    <source>
        <dbReference type="ARBA" id="ARBA00008619"/>
    </source>
</evidence>
<feature type="region of interest" description="Disordered" evidence="13">
    <location>
        <begin position="749"/>
        <end position="861"/>
    </location>
</feature>
<dbReference type="EMBL" id="JRES01001205">
    <property type="protein sequence ID" value="KNC24608.1"/>
    <property type="molecule type" value="Genomic_DNA"/>
</dbReference>
<dbReference type="PANTHER" id="PTHR47535:SF10">
    <property type="entry name" value="MUSCLE-SPECIFIC PROTEIN 300 KDA"/>
    <property type="match status" value="1"/>
</dbReference>
<feature type="compositionally biased region" description="Polar residues" evidence="13">
    <location>
        <begin position="150"/>
        <end position="197"/>
    </location>
</feature>
<dbReference type="PANTHER" id="PTHR47535">
    <property type="entry name" value="MUSCLE-SPECIFIC PROTEIN 300 KDA, ISOFORM G"/>
    <property type="match status" value="1"/>
</dbReference>
<dbReference type="GO" id="GO:0005737">
    <property type="term" value="C:cytoplasm"/>
    <property type="evidence" value="ECO:0007669"/>
    <property type="project" value="TreeGrafter"/>
</dbReference>
<feature type="transmembrane region" description="Helical" evidence="14">
    <location>
        <begin position="1130"/>
        <end position="1149"/>
    </location>
</feature>
<evidence type="ECO:0000256" key="4">
    <source>
        <dbReference type="ARBA" id="ARBA00022490"/>
    </source>
</evidence>
<dbReference type="Gene3D" id="1.10.418.10">
    <property type="entry name" value="Calponin-like domain"/>
    <property type="match status" value="1"/>
</dbReference>
<comment type="subcellular location">
    <subcellularLocation>
        <location evidence="2">Cytoplasm</location>
        <location evidence="2">Cytoskeleton</location>
    </subcellularLocation>
    <subcellularLocation>
        <location evidence="1">Nucleus membrane</location>
    </subcellularLocation>
</comment>
<keyword evidence="12" id="KW-0539">Nucleus</keyword>
<dbReference type="PROSITE" id="PS00020">
    <property type="entry name" value="ACTININ_2"/>
    <property type="match status" value="1"/>
</dbReference>
<protein>
    <recommendedName>
        <fullName evidence="15">Calponin-homology (CH) domain-containing protein</fullName>
    </recommendedName>
</protein>
<evidence type="ECO:0000259" key="15">
    <source>
        <dbReference type="PROSITE" id="PS50021"/>
    </source>
</evidence>
<feature type="compositionally biased region" description="Low complexity" evidence="13">
    <location>
        <begin position="775"/>
        <end position="802"/>
    </location>
</feature>
<keyword evidence="10" id="KW-0009">Actin-binding</keyword>
<evidence type="ECO:0000256" key="1">
    <source>
        <dbReference type="ARBA" id="ARBA00004126"/>
    </source>
</evidence>
<reference evidence="16 17" key="1">
    <citation type="journal article" date="2015" name="Nat. Commun.">
        <title>Lucilia cuprina genome unlocks parasitic fly biology to underpin future interventions.</title>
        <authorList>
            <person name="Anstead C.A."/>
            <person name="Korhonen P.K."/>
            <person name="Young N.D."/>
            <person name="Hall R.S."/>
            <person name="Jex A.R."/>
            <person name="Murali S.C."/>
            <person name="Hughes D.S."/>
            <person name="Lee S.F."/>
            <person name="Perry T."/>
            <person name="Stroehlein A.J."/>
            <person name="Ansell B.R."/>
            <person name="Breugelmans B."/>
            <person name="Hofmann A."/>
            <person name="Qu J."/>
            <person name="Dugan S."/>
            <person name="Lee S.L."/>
            <person name="Chao H."/>
            <person name="Dinh H."/>
            <person name="Han Y."/>
            <person name="Doddapaneni H.V."/>
            <person name="Worley K.C."/>
            <person name="Muzny D.M."/>
            <person name="Ioannidis P."/>
            <person name="Waterhouse R.M."/>
            <person name="Zdobnov E.M."/>
            <person name="James P.J."/>
            <person name="Bagnall N.H."/>
            <person name="Kotze A.C."/>
            <person name="Gibbs R.A."/>
            <person name="Richards S."/>
            <person name="Batterham P."/>
            <person name="Gasser R.B."/>
        </authorList>
    </citation>
    <scope>NUCLEOTIDE SEQUENCE [LARGE SCALE GENOMIC DNA]</scope>
    <source>
        <strain evidence="16 17">LS</strain>
        <tissue evidence="16">Full body</tissue>
    </source>
</reference>
<dbReference type="GO" id="GO:0005640">
    <property type="term" value="C:nuclear outer membrane"/>
    <property type="evidence" value="ECO:0007669"/>
    <property type="project" value="TreeGrafter"/>
</dbReference>
<dbReference type="FunFam" id="1.10.418.10:FF:000037">
    <property type="entry name" value="nesprin-1 isoform X1"/>
    <property type="match status" value="1"/>
</dbReference>
<proteinExistence type="inferred from homology"/>
<dbReference type="InterPro" id="IPR052403">
    <property type="entry name" value="LINC-complex_assoc"/>
</dbReference>
<evidence type="ECO:0000256" key="14">
    <source>
        <dbReference type="SAM" id="Phobius"/>
    </source>
</evidence>
<gene>
    <name evidence="16" type="ORF">FF38_09627</name>
</gene>
<dbReference type="GO" id="GO:0005856">
    <property type="term" value="C:cytoskeleton"/>
    <property type="evidence" value="ECO:0007669"/>
    <property type="project" value="UniProtKB-SubCell"/>
</dbReference>
<keyword evidence="9 14" id="KW-0472">Membrane</keyword>
<feature type="non-terminal residue" evidence="16">
    <location>
        <position position="1"/>
    </location>
</feature>
<sequence length="1159" mass="128462">AKMSGQQPPPNGPRGWNPRVASPSTFMYRPPSPWTPVAPSPPPIISGPRRPSMPSPAPMSPTPFAHAMSPGPSNLRGTRGTNNMPHPRPQWPQQAPLAGNMSPAPYQPPTFQPSFYPNQQPTLTQLPPKVCPSPTAYVGANGPRPFRPLTHQNSYGGDPTSSFQLSPTPSPIVCQTPNSEFMYGSNRQTPMSHAYETQQQQYPRQQQQQHYAPPPPLIPSMQQRPQSQNQYDFVGVPLEPPQPKSYVIYDDEEEYGPSTAEIIANQSQDYVDEKLAEYQMTILQLQGNTNSRIKLFEQQKQKTTMDKTTDERHEEDPPPSTMGVGEAQRPIPAVRKRRLGQTAVETSSTADDTQTYVSQGQMQQDFDNIEEASNAGLVYEDSMQETSSTISRTITKTIKTTTSSSHEYLMEGFDTLGRPKTPNTPLRLKQKVAIYEKAWHSGEAGGIKRSAEHMSQESIRSSTDATDIDINIDSDNPFDIDVYEIEKRLREERKRGLAEAEAAKLAFQQIQLRATPLSPARKVEIHEEHTASPFNVTLKTTSKISPGAVTGRIELEEHSPKSPFNVTLRTTQRYRRNPNTPEELTQASPFNVTLRTTKRHSSSPNAAAVDGKLASARFLEGEKTVREVISADGVKTIVTSSMTSDGRKHEEKIFRHGEGYFSPRVSPQREMRATTPSRSVDMTAGGRRILIKLENEQEQMDMYSTDESYDITDYKVTSERHFKTTTSAGGETVTLETPPNIDIIVGTTSNHPKRRTVSLETKHEQMPWQTQQHYTSNSTASSSSSTAAFTTKTTTKITTTSARQQRESLESDETSVKNISISKTIQSQGSTSPEESHRFVTKQTITGLPSSPTSASVSTRIGKTVTKTTATHKLTKQETETSPLPEHDALKKRLEIVGYGRDGLGHGTGELGYKTDNKLREPQSDDSDTEGATVSSIVIVPTGSSVTPASASVASSTISPTKAGGIVSASSHTNTGTLHKSLTPTQTQQHQSTTTTSQTSANEYQEIQSTMAAIQFARSNSQYDTHIKEKREEQERVQKKTFTNWINSYLLKRVPPLRVDDLINDLRDGTKLIALLEVLSGEKLPVERGRVLRRPHFLSNANTALQFLASKRIKLVNINPADLVDGRPPVVLGLIWTIILYFQVIIIIITTHTYNYIIY</sequence>
<feature type="region of interest" description="Disordered" evidence="13">
    <location>
        <begin position="905"/>
        <end position="933"/>
    </location>
</feature>
<keyword evidence="11" id="KW-0206">Cytoskeleton</keyword>
<evidence type="ECO:0000256" key="13">
    <source>
        <dbReference type="SAM" id="MobiDB-lite"/>
    </source>
</evidence>
<evidence type="ECO:0000256" key="9">
    <source>
        <dbReference type="ARBA" id="ARBA00023136"/>
    </source>
</evidence>
<dbReference type="CDD" id="cd21241">
    <property type="entry name" value="CH_SYNE1_rpt1"/>
    <property type="match status" value="1"/>
</dbReference>
<evidence type="ECO:0000256" key="6">
    <source>
        <dbReference type="ARBA" id="ARBA00022737"/>
    </source>
</evidence>
<evidence type="ECO:0000256" key="12">
    <source>
        <dbReference type="ARBA" id="ARBA00023242"/>
    </source>
</evidence>
<dbReference type="OMA" id="PSEQEYQ"/>
<keyword evidence="5 14" id="KW-0812">Transmembrane</keyword>
<evidence type="ECO:0000256" key="11">
    <source>
        <dbReference type="ARBA" id="ARBA00023212"/>
    </source>
</evidence>
<evidence type="ECO:0000256" key="5">
    <source>
        <dbReference type="ARBA" id="ARBA00022692"/>
    </source>
</evidence>
<feature type="region of interest" description="Disordered" evidence="13">
    <location>
        <begin position="298"/>
        <end position="353"/>
    </location>
</feature>
<comment type="caution">
    <text evidence="16">The sequence shown here is derived from an EMBL/GenBank/DDBJ whole genome shotgun (WGS) entry which is preliminary data.</text>
</comment>
<evidence type="ECO:0000313" key="17">
    <source>
        <dbReference type="Proteomes" id="UP000037069"/>
    </source>
</evidence>
<dbReference type="Pfam" id="PF00307">
    <property type="entry name" value="CH"/>
    <property type="match status" value="1"/>
</dbReference>
<evidence type="ECO:0000256" key="2">
    <source>
        <dbReference type="ARBA" id="ARBA00004245"/>
    </source>
</evidence>
<dbReference type="InterPro" id="IPR001715">
    <property type="entry name" value="CH_dom"/>
</dbReference>
<feature type="compositionally biased region" description="Pro residues" evidence="13">
    <location>
        <begin position="30"/>
        <end position="61"/>
    </location>
</feature>
<feature type="region of interest" description="Disordered" evidence="13">
    <location>
        <begin position="660"/>
        <end position="679"/>
    </location>
</feature>
<dbReference type="OrthoDB" id="6538186at2759"/>
<dbReference type="PROSITE" id="PS50021">
    <property type="entry name" value="CH"/>
    <property type="match status" value="1"/>
</dbReference>
<dbReference type="InterPro" id="IPR036872">
    <property type="entry name" value="CH_dom_sf"/>
</dbReference>
<accession>A0A0L0BX30</accession>
<feature type="compositionally biased region" description="Low complexity" evidence="13">
    <location>
        <begin position="119"/>
        <end position="128"/>
    </location>
</feature>
<dbReference type="GO" id="GO:0051015">
    <property type="term" value="F:actin filament binding"/>
    <property type="evidence" value="ECO:0007669"/>
    <property type="project" value="TreeGrafter"/>
</dbReference>
<dbReference type="GO" id="GO:0034993">
    <property type="term" value="C:meiotic nuclear membrane microtubule tethering complex"/>
    <property type="evidence" value="ECO:0007669"/>
    <property type="project" value="TreeGrafter"/>
</dbReference>
<feature type="compositionally biased region" description="Polar residues" evidence="13">
    <location>
        <begin position="841"/>
        <end position="858"/>
    </location>
</feature>
<dbReference type="SMART" id="SM00033">
    <property type="entry name" value="CH"/>
    <property type="match status" value="1"/>
</dbReference>
<comment type="similarity">
    <text evidence="3">Belongs to the nesprin family.</text>
</comment>
<feature type="compositionally biased region" description="Low complexity" evidence="13">
    <location>
        <begin position="198"/>
        <end position="211"/>
    </location>
</feature>
<feature type="region of interest" description="Disordered" evidence="13">
    <location>
        <begin position="965"/>
        <end position="1000"/>
    </location>
</feature>
<dbReference type="GO" id="GO:0006997">
    <property type="term" value="P:nucleus organization"/>
    <property type="evidence" value="ECO:0007669"/>
    <property type="project" value="UniProtKB-ARBA"/>
</dbReference>
<evidence type="ECO:0000256" key="7">
    <source>
        <dbReference type="ARBA" id="ARBA00022989"/>
    </source>
</evidence>
<feature type="compositionally biased region" description="Polar residues" evidence="13">
    <location>
        <begin position="343"/>
        <end position="353"/>
    </location>
</feature>
<feature type="compositionally biased region" description="Polar residues" evidence="13">
    <location>
        <begin position="968"/>
        <end position="982"/>
    </location>
</feature>
<dbReference type="SUPFAM" id="SSF47576">
    <property type="entry name" value="Calponin-homology domain, CH-domain"/>
    <property type="match status" value="1"/>
</dbReference>
<feature type="compositionally biased region" description="Basic and acidic residues" evidence="13">
    <location>
        <begin position="913"/>
        <end position="923"/>
    </location>
</feature>
<keyword evidence="7 14" id="KW-1133">Transmembrane helix</keyword>
<evidence type="ECO:0000256" key="8">
    <source>
        <dbReference type="ARBA" id="ARBA00023054"/>
    </source>
</evidence>
<feature type="compositionally biased region" description="Low complexity" evidence="13">
    <location>
        <begin position="983"/>
        <end position="1000"/>
    </location>
</feature>
<feature type="region of interest" description="Disordered" evidence="13">
    <location>
        <begin position="1"/>
        <end position="130"/>
    </location>
</feature>
<dbReference type="InterPro" id="IPR047290">
    <property type="entry name" value="CH_SYNE1_rpt1"/>
</dbReference>
<feature type="region of interest" description="Disordered" evidence="13">
    <location>
        <begin position="143"/>
        <end position="228"/>
    </location>
</feature>
<name>A0A0L0BX30_LUCCU</name>
<feature type="domain" description="Calponin-homology (CH)" evidence="15">
    <location>
        <begin position="1036"/>
        <end position="1143"/>
    </location>
</feature>
<keyword evidence="8" id="KW-0175">Coiled coil</keyword>
<dbReference type="STRING" id="7375.A0A0L0BX30"/>
<dbReference type="PROSITE" id="PS00019">
    <property type="entry name" value="ACTININ_1"/>
    <property type="match status" value="1"/>
</dbReference>
<dbReference type="GO" id="GO:0007097">
    <property type="term" value="P:nuclear migration"/>
    <property type="evidence" value="ECO:0007669"/>
    <property type="project" value="UniProtKB-ARBA"/>
</dbReference>
<dbReference type="Proteomes" id="UP000037069">
    <property type="component" value="Unassembled WGS sequence"/>
</dbReference>
<keyword evidence="6" id="KW-0677">Repeat</keyword>
<evidence type="ECO:0000256" key="10">
    <source>
        <dbReference type="ARBA" id="ARBA00023203"/>
    </source>
</evidence>
<feature type="compositionally biased region" description="Polar residues" evidence="13">
    <location>
        <begin position="71"/>
        <end position="84"/>
    </location>
</feature>
<keyword evidence="4" id="KW-0963">Cytoplasm</keyword>
<feature type="compositionally biased region" description="Basic and acidic residues" evidence="13">
    <location>
        <begin position="298"/>
        <end position="316"/>
    </location>
</feature>
<organism evidence="16 17">
    <name type="scientific">Lucilia cuprina</name>
    <name type="common">Green bottle fly</name>
    <name type="synonym">Australian sheep blowfly</name>
    <dbReference type="NCBI Taxonomy" id="7375"/>
    <lineage>
        <taxon>Eukaryota</taxon>
        <taxon>Metazoa</taxon>
        <taxon>Ecdysozoa</taxon>
        <taxon>Arthropoda</taxon>
        <taxon>Hexapoda</taxon>
        <taxon>Insecta</taxon>
        <taxon>Pterygota</taxon>
        <taxon>Neoptera</taxon>
        <taxon>Endopterygota</taxon>
        <taxon>Diptera</taxon>
        <taxon>Brachycera</taxon>
        <taxon>Muscomorpha</taxon>
        <taxon>Oestroidea</taxon>
        <taxon>Calliphoridae</taxon>
        <taxon>Luciliinae</taxon>
        <taxon>Lucilia</taxon>
    </lineage>
</organism>
<evidence type="ECO:0000313" key="16">
    <source>
        <dbReference type="EMBL" id="KNC24608.1"/>
    </source>
</evidence>
<feature type="compositionally biased region" description="Polar residues" evidence="13">
    <location>
        <begin position="816"/>
        <end position="833"/>
    </location>
</feature>
<dbReference type="AlphaFoldDB" id="A0A0L0BX30"/>